<dbReference type="InterPro" id="IPR036396">
    <property type="entry name" value="Cyt_P450_sf"/>
</dbReference>
<proteinExistence type="inferred from homology"/>
<dbReference type="ExpressionAtlas" id="A0A317Y9A2">
    <property type="expression patterns" value="baseline and differential"/>
</dbReference>
<evidence type="ECO:0000256" key="8">
    <source>
        <dbReference type="SAM" id="Phobius"/>
    </source>
</evidence>
<evidence type="ECO:0000256" key="2">
    <source>
        <dbReference type="ARBA" id="ARBA00022617"/>
    </source>
</evidence>
<dbReference type="InterPro" id="IPR001128">
    <property type="entry name" value="Cyt_P450"/>
</dbReference>
<keyword evidence="8" id="KW-0812">Transmembrane</keyword>
<feature type="transmembrane region" description="Helical" evidence="8">
    <location>
        <begin position="16"/>
        <end position="34"/>
    </location>
</feature>
<dbReference type="Pfam" id="PF00067">
    <property type="entry name" value="p450"/>
    <property type="match status" value="1"/>
</dbReference>
<keyword evidence="4 7" id="KW-0560">Oxidoreductase</keyword>
<dbReference type="PRINTS" id="PR00463">
    <property type="entry name" value="EP450I"/>
</dbReference>
<dbReference type="PRINTS" id="PR00385">
    <property type="entry name" value="P450"/>
</dbReference>
<name>A0A317Y9A2_MAIZE</name>
<dbReference type="GO" id="GO:0020037">
    <property type="term" value="F:heme binding"/>
    <property type="evidence" value="ECO:0007669"/>
    <property type="project" value="InterPro"/>
</dbReference>
<keyword evidence="8" id="KW-1133">Transmembrane helix</keyword>
<organism evidence="9">
    <name type="scientific">Zea mays</name>
    <name type="common">Maize</name>
    <dbReference type="NCBI Taxonomy" id="4577"/>
    <lineage>
        <taxon>Eukaryota</taxon>
        <taxon>Viridiplantae</taxon>
        <taxon>Streptophyta</taxon>
        <taxon>Embryophyta</taxon>
        <taxon>Tracheophyta</taxon>
        <taxon>Spermatophyta</taxon>
        <taxon>Magnoliopsida</taxon>
        <taxon>Liliopsida</taxon>
        <taxon>Poales</taxon>
        <taxon>Poaceae</taxon>
        <taxon>PACMAD clade</taxon>
        <taxon>Panicoideae</taxon>
        <taxon>Andropogonodae</taxon>
        <taxon>Andropogoneae</taxon>
        <taxon>Tripsacinae</taxon>
        <taxon>Zea</taxon>
    </lineage>
</organism>
<dbReference type="GO" id="GO:0016705">
    <property type="term" value="F:oxidoreductase activity, acting on paired donors, with incorporation or reduction of molecular oxygen"/>
    <property type="evidence" value="ECO:0007669"/>
    <property type="project" value="InterPro"/>
</dbReference>
<dbReference type="GO" id="GO:0005506">
    <property type="term" value="F:iron ion binding"/>
    <property type="evidence" value="ECO:0007669"/>
    <property type="project" value="InterPro"/>
</dbReference>
<dbReference type="CDD" id="cd20618">
    <property type="entry name" value="CYP71_clan"/>
    <property type="match status" value="1"/>
</dbReference>
<dbReference type="Proteomes" id="UP000251960">
    <property type="component" value="Chromosome 1"/>
</dbReference>
<evidence type="ECO:0000256" key="4">
    <source>
        <dbReference type="ARBA" id="ARBA00023002"/>
    </source>
</evidence>
<comment type="caution">
    <text evidence="9">The sequence shown here is derived from an EMBL/GenBank/DDBJ whole genome shotgun (WGS) entry which is preliminary data.</text>
</comment>
<keyword evidence="5 6" id="KW-0408">Iron</keyword>
<keyword evidence="2 6" id="KW-0349">Heme</keyword>
<reference evidence="9" key="1">
    <citation type="journal article" date="2018" name="Nat. Genet.">
        <title>Extensive intraspecific gene order and gene structural variations between Mo17 and other maize genomes.</title>
        <authorList>
            <person name="Sun S."/>
            <person name="Zhou Y."/>
            <person name="Chen J."/>
            <person name="Shi J."/>
            <person name="Zhao H."/>
            <person name="Zhao H."/>
            <person name="Song W."/>
            <person name="Zhang M."/>
            <person name="Cui Y."/>
            <person name="Dong X."/>
            <person name="Liu H."/>
            <person name="Ma X."/>
            <person name="Jiao Y."/>
            <person name="Wang B."/>
            <person name="Wei X."/>
            <person name="Stein J.C."/>
            <person name="Glaubitz J.C."/>
            <person name="Lu F."/>
            <person name="Yu G."/>
            <person name="Liang C."/>
            <person name="Fengler K."/>
            <person name="Li B."/>
            <person name="Rafalski A."/>
            <person name="Schnable P.S."/>
            <person name="Ware D.H."/>
            <person name="Buckler E.S."/>
            <person name="Lai J."/>
        </authorList>
    </citation>
    <scope>NUCLEOTIDE SEQUENCE [LARGE SCALE GENOMIC DNA]</scope>
    <source>
        <tissue evidence="9">Seedling</tissue>
    </source>
</reference>
<keyword evidence="7 9" id="KW-0503">Monooxygenase</keyword>
<dbReference type="PANTHER" id="PTHR47944">
    <property type="entry name" value="CYTOCHROME P450 98A9"/>
    <property type="match status" value="1"/>
</dbReference>
<accession>A0A317Y9A2</accession>
<keyword evidence="3 6" id="KW-0479">Metal-binding</keyword>
<gene>
    <name evidence="9" type="primary">CYP75B1_2</name>
    <name evidence="9" type="ORF">Zm00014a_017692</name>
</gene>
<dbReference type="SUPFAM" id="SSF48264">
    <property type="entry name" value="Cytochrome P450"/>
    <property type="match status" value="1"/>
</dbReference>
<sequence>MPSAPYLTYIPMEMELDPLLGVVLATAVLLVAVLRRKRGSSRKYKMPPGPRPWPVIGNLNLIGALPHRSIHALSARHGAFMSLRFGSVPVVVGSSVEAARFFLRTSDTSFIDRPRMAAGKYTAYDYSDIVWSPCGAYWRQARKLWKAHLFSDRQLRSQEHVRSEELRVLLHALSSSSSAGVAGRGRRAVALKEHLLMYSLNVISRMALGGKYVGEGGTAGSPISPAEFSWMVDELFLLNGVFCVGDFIPWLGWLDLQGYVGRMKRLGKMFDRFLEHVVDEHDQRRRREGDGFVPADMVDLLLELADDPKLEVPIERDGVKGFALDLIAGGTDSTAVTIEWAMSELLRKPEVLAKATEELDGVIGHGRLVTEQDIPDLPYLEAVVKETLRLHPVTPLLAPRLCREDASTGSYDIPRGTLVFVNVWAIGRDPAVWGHDAEEFRPERFVGSAVDVKGHDLELLPFGSGRRMCPGYVLGLKMVQVTLANLLHAFSWRLPDSVAPEKLNMQEKFGLAVPRLVPLEAVAVPRLPPHLYAGP</sequence>
<evidence type="ECO:0000256" key="7">
    <source>
        <dbReference type="RuleBase" id="RU000461"/>
    </source>
</evidence>
<keyword evidence="8" id="KW-0472">Membrane</keyword>
<dbReference type="InterPro" id="IPR002401">
    <property type="entry name" value="Cyt_P450_E_grp-I"/>
</dbReference>
<dbReference type="GO" id="GO:0004497">
    <property type="term" value="F:monooxygenase activity"/>
    <property type="evidence" value="ECO:0007669"/>
    <property type="project" value="UniProtKB-KW"/>
</dbReference>
<dbReference type="Gene3D" id="1.10.630.10">
    <property type="entry name" value="Cytochrome P450"/>
    <property type="match status" value="1"/>
</dbReference>
<dbReference type="InterPro" id="IPR017972">
    <property type="entry name" value="Cyt_P450_CS"/>
</dbReference>
<dbReference type="EMBL" id="NCVQ01000001">
    <property type="protein sequence ID" value="PWZ55199.1"/>
    <property type="molecule type" value="Genomic_DNA"/>
</dbReference>
<comment type="cofactor">
    <cofactor evidence="6">
        <name>heme</name>
        <dbReference type="ChEBI" id="CHEBI:30413"/>
    </cofactor>
</comment>
<evidence type="ECO:0000256" key="6">
    <source>
        <dbReference type="PIRSR" id="PIRSR602401-1"/>
    </source>
</evidence>
<dbReference type="AlphaFoldDB" id="A0A317Y9A2"/>
<feature type="binding site" description="axial binding residue" evidence="6">
    <location>
        <position position="469"/>
    </location>
    <ligand>
        <name>heme</name>
        <dbReference type="ChEBI" id="CHEBI:30413"/>
    </ligand>
    <ligandPart>
        <name>Fe</name>
        <dbReference type="ChEBI" id="CHEBI:18248"/>
    </ligandPart>
</feature>
<evidence type="ECO:0000313" key="9">
    <source>
        <dbReference type="EMBL" id="PWZ55199.1"/>
    </source>
</evidence>
<evidence type="ECO:0000256" key="1">
    <source>
        <dbReference type="ARBA" id="ARBA00010617"/>
    </source>
</evidence>
<dbReference type="PANTHER" id="PTHR47944:SF9">
    <property type="entry name" value="FLAVONOID 3-MONOOXYGENASE"/>
    <property type="match status" value="1"/>
</dbReference>
<protein>
    <submittedName>
        <fullName evidence="9">Flavonoid 3'-monooxygenase</fullName>
    </submittedName>
</protein>
<evidence type="ECO:0000256" key="3">
    <source>
        <dbReference type="ARBA" id="ARBA00022723"/>
    </source>
</evidence>
<dbReference type="FunFam" id="1.10.630.10:FF:000038">
    <property type="entry name" value="Cytochrome P450 84A1"/>
    <property type="match status" value="1"/>
</dbReference>
<dbReference type="PROSITE" id="PS00086">
    <property type="entry name" value="CYTOCHROME_P450"/>
    <property type="match status" value="1"/>
</dbReference>
<evidence type="ECO:0000256" key="5">
    <source>
        <dbReference type="ARBA" id="ARBA00023004"/>
    </source>
</evidence>
<comment type="similarity">
    <text evidence="1 7">Belongs to the cytochrome P450 family.</text>
</comment>